<name>A0A7W9ARD2_9SPHN</name>
<evidence type="ECO:0000256" key="3">
    <source>
        <dbReference type="SAM" id="MobiDB-lite"/>
    </source>
</evidence>
<dbReference type="PANTHER" id="PTHR37423">
    <property type="entry name" value="SOLUBLE LYTIC MUREIN TRANSGLYCOSYLASE-RELATED"/>
    <property type="match status" value="1"/>
</dbReference>
<evidence type="ECO:0000256" key="2">
    <source>
        <dbReference type="ARBA" id="ARBA00009387"/>
    </source>
</evidence>
<evidence type="ECO:0000313" key="6">
    <source>
        <dbReference type="EMBL" id="MBB5698944.1"/>
    </source>
</evidence>
<dbReference type="GO" id="GO:0000270">
    <property type="term" value="P:peptidoglycan metabolic process"/>
    <property type="evidence" value="ECO:0007669"/>
    <property type="project" value="InterPro"/>
</dbReference>
<dbReference type="PANTHER" id="PTHR37423:SF2">
    <property type="entry name" value="MEMBRANE-BOUND LYTIC MUREIN TRANSGLYCOSYLASE C"/>
    <property type="match status" value="1"/>
</dbReference>
<accession>A0A7W9ARD2</accession>
<keyword evidence="7" id="KW-1185">Reference proteome</keyword>
<evidence type="ECO:0000259" key="5">
    <source>
        <dbReference type="Pfam" id="PF01464"/>
    </source>
</evidence>
<evidence type="ECO:0000313" key="7">
    <source>
        <dbReference type="Proteomes" id="UP000557739"/>
    </source>
</evidence>
<dbReference type="CDD" id="cd00254">
    <property type="entry name" value="LT-like"/>
    <property type="match status" value="1"/>
</dbReference>
<dbReference type="Gene3D" id="1.10.530.10">
    <property type="match status" value="1"/>
</dbReference>
<reference evidence="6 7" key="1">
    <citation type="submission" date="2020-08" db="EMBL/GenBank/DDBJ databases">
        <title>Genomic Encyclopedia of Type Strains, Phase IV (KMG-IV): sequencing the most valuable type-strain genomes for metagenomic binning, comparative biology and taxonomic classification.</title>
        <authorList>
            <person name="Goeker M."/>
        </authorList>
    </citation>
    <scope>NUCLEOTIDE SEQUENCE [LARGE SCALE GENOMIC DNA]</scope>
    <source>
        <strain evidence="6 7">DSM 27244</strain>
    </source>
</reference>
<dbReference type="InterPro" id="IPR000189">
    <property type="entry name" value="Transglyc_AS"/>
</dbReference>
<dbReference type="SUPFAM" id="SSF53955">
    <property type="entry name" value="Lysozyme-like"/>
    <property type="match status" value="1"/>
</dbReference>
<organism evidence="6 7">
    <name type="scientific">Sphingomonas yantingensis</name>
    <dbReference type="NCBI Taxonomy" id="1241761"/>
    <lineage>
        <taxon>Bacteria</taxon>
        <taxon>Pseudomonadati</taxon>
        <taxon>Pseudomonadota</taxon>
        <taxon>Alphaproteobacteria</taxon>
        <taxon>Sphingomonadales</taxon>
        <taxon>Sphingomonadaceae</taxon>
        <taxon>Sphingomonas</taxon>
    </lineage>
</organism>
<proteinExistence type="inferred from homology"/>
<dbReference type="GO" id="GO:0008933">
    <property type="term" value="F:peptidoglycan lytic transglycosylase activity"/>
    <property type="evidence" value="ECO:0007669"/>
    <property type="project" value="InterPro"/>
</dbReference>
<dbReference type="Pfam" id="PF01464">
    <property type="entry name" value="SLT"/>
    <property type="match status" value="1"/>
</dbReference>
<dbReference type="AlphaFoldDB" id="A0A7W9ARD2"/>
<feature type="region of interest" description="Disordered" evidence="3">
    <location>
        <begin position="94"/>
        <end position="122"/>
    </location>
</feature>
<feature type="compositionally biased region" description="Basic residues" evidence="3">
    <location>
        <begin position="103"/>
        <end position="112"/>
    </location>
</feature>
<dbReference type="EMBL" id="JACIJJ010000003">
    <property type="protein sequence ID" value="MBB5698944.1"/>
    <property type="molecule type" value="Genomic_DNA"/>
</dbReference>
<dbReference type="InterPro" id="IPR008258">
    <property type="entry name" value="Transglycosylase_SLT_dom_1"/>
</dbReference>
<dbReference type="Proteomes" id="UP000557739">
    <property type="component" value="Unassembled WGS sequence"/>
</dbReference>
<keyword evidence="4" id="KW-0732">Signal</keyword>
<sequence>MKKNDFRMMAAGVMLSVFFTTTVASAQHTDKTAQKIKREAERYFGDCPVEGQVRVANPRAGDRYAALANCGDKIVHAPPVALPADPSVARIIGVEDEDESPAKKRARERRARQPVSLSMRSGGRAPVSAYDAHIFRTAAAYKVDPLFLHAIIATESAGNPRAVSYVGARGLMQIMPETGRGLGVQPVALFDPAVNVDAGARHLKKLQRRYGRNFDLILGAYNAGEGAVARYGNRVPPYAETQAYVRKVMARYEGYRRAGLTR</sequence>
<comment type="caution">
    <text evidence="6">The sequence shown here is derived from an EMBL/GenBank/DDBJ whole genome shotgun (WGS) entry which is preliminary data.</text>
</comment>
<dbReference type="PROSITE" id="PS00922">
    <property type="entry name" value="TRANSGLYCOSYLASE"/>
    <property type="match status" value="1"/>
</dbReference>
<dbReference type="RefSeq" id="WP_221228496.1">
    <property type="nucleotide sequence ID" value="NZ_JACIJJ010000003.1"/>
</dbReference>
<comment type="similarity">
    <text evidence="2">Belongs to the virb1 family.</text>
</comment>
<feature type="chain" id="PRO_5031211322" evidence="4">
    <location>
        <begin position="27"/>
        <end position="262"/>
    </location>
</feature>
<comment type="similarity">
    <text evidence="1">Belongs to the transglycosylase Slt family.</text>
</comment>
<gene>
    <name evidence="6" type="ORF">FHR19_002299</name>
</gene>
<protein>
    <submittedName>
        <fullName evidence="6">Soluble lytic murein transglycosylase-like protein</fullName>
    </submittedName>
</protein>
<evidence type="ECO:0000256" key="1">
    <source>
        <dbReference type="ARBA" id="ARBA00007734"/>
    </source>
</evidence>
<evidence type="ECO:0000256" key="4">
    <source>
        <dbReference type="SAM" id="SignalP"/>
    </source>
</evidence>
<dbReference type="InterPro" id="IPR023346">
    <property type="entry name" value="Lysozyme-like_dom_sf"/>
</dbReference>
<feature type="domain" description="Transglycosylase SLT" evidence="5">
    <location>
        <begin position="134"/>
        <end position="235"/>
    </location>
</feature>
<feature type="signal peptide" evidence="4">
    <location>
        <begin position="1"/>
        <end position="26"/>
    </location>
</feature>
<dbReference type="GO" id="GO:0016020">
    <property type="term" value="C:membrane"/>
    <property type="evidence" value="ECO:0007669"/>
    <property type="project" value="InterPro"/>
</dbReference>